<dbReference type="EMBL" id="QFDM01000003">
    <property type="protein sequence ID" value="MCM2466962.1"/>
    <property type="molecule type" value="Genomic_DNA"/>
</dbReference>
<comment type="caution">
    <text evidence="6">The sequence shown here is derived from an EMBL/GenBank/DDBJ whole genome shotgun (WGS) entry which is preliminary data.</text>
</comment>
<dbReference type="SMART" id="SM00382">
    <property type="entry name" value="AAA"/>
    <property type="match status" value="1"/>
</dbReference>
<keyword evidence="4" id="KW-0067">ATP-binding</keyword>
<dbReference type="PROSITE" id="PS50893">
    <property type="entry name" value="ABC_TRANSPORTER_2"/>
    <property type="match status" value="1"/>
</dbReference>
<feature type="domain" description="ABC transporter" evidence="5">
    <location>
        <begin position="6"/>
        <end position="238"/>
    </location>
</feature>
<dbReference type="InterPro" id="IPR003439">
    <property type="entry name" value="ABC_transporter-like_ATP-bd"/>
</dbReference>
<dbReference type="CDD" id="cd03235">
    <property type="entry name" value="ABC_Metallic_Cations"/>
    <property type="match status" value="1"/>
</dbReference>
<reference evidence="6 7" key="1">
    <citation type="submission" date="2018-05" db="EMBL/GenBank/DDBJ databases">
        <title>Isolation and characterization of genus Methanoculleus species and their viruses from deep sea marine sediment offshore southwestern Taiwan.</title>
        <authorList>
            <person name="Wei W.-H."/>
            <person name="Chen W.-C."/>
            <person name="Lai M.-C."/>
            <person name="Chen S.-C."/>
        </authorList>
    </citation>
    <scope>NUCLEOTIDE SEQUENCE [LARGE SCALE GENOMIC DNA]</scope>
    <source>
        <strain evidence="6 7">CWC-02</strain>
    </source>
</reference>
<dbReference type="InterPro" id="IPR050153">
    <property type="entry name" value="Metal_Ion_Import_ABC"/>
</dbReference>
<evidence type="ECO:0000313" key="6">
    <source>
        <dbReference type="EMBL" id="MCM2466962.1"/>
    </source>
</evidence>
<evidence type="ECO:0000256" key="1">
    <source>
        <dbReference type="ARBA" id="ARBA00005417"/>
    </source>
</evidence>
<dbReference type="AlphaFoldDB" id="A0ABD4TE19"/>
<keyword evidence="3" id="KW-0547">Nucleotide-binding</keyword>
<dbReference type="SUPFAM" id="SSF52540">
    <property type="entry name" value="P-loop containing nucleoside triphosphate hydrolases"/>
    <property type="match status" value="1"/>
</dbReference>
<keyword evidence="2" id="KW-0813">Transport</keyword>
<evidence type="ECO:0000259" key="5">
    <source>
        <dbReference type="PROSITE" id="PS50893"/>
    </source>
</evidence>
<dbReference type="Proteomes" id="UP001523230">
    <property type="component" value="Unassembled WGS sequence"/>
</dbReference>
<dbReference type="PANTHER" id="PTHR42734:SF17">
    <property type="entry name" value="METAL TRANSPORT SYSTEM ATP-BINDING PROTEIN TM_0124-RELATED"/>
    <property type="match status" value="1"/>
</dbReference>
<dbReference type="InterPro" id="IPR027417">
    <property type="entry name" value="P-loop_NTPase"/>
</dbReference>
<protein>
    <submittedName>
        <fullName evidence="6">ABC transporter</fullName>
    </submittedName>
</protein>
<dbReference type="RefSeq" id="WP_250988231.1">
    <property type="nucleotide sequence ID" value="NZ_QFDM01000003.1"/>
</dbReference>
<name>A0ABD4TE19_9EURY</name>
<gene>
    <name evidence="6" type="ORF">DIC75_11720</name>
</gene>
<dbReference type="PANTHER" id="PTHR42734">
    <property type="entry name" value="METAL TRANSPORT SYSTEM ATP-BINDING PROTEIN TM_0124-RELATED"/>
    <property type="match status" value="1"/>
</dbReference>
<comment type="similarity">
    <text evidence="1">Belongs to the ABC transporter superfamily.</text>
</comment>
<evidence type="ECO:0000256" key="2">
    <source>
        <dbReference type="ARBA" id="ARBA00022448"/>
    </source>
</evidence>
<keyword evidence="7" id="KW-1185">Reference proteome</keyword>
<sequence length="255" mass="28751">MTAPVIEVDDVWVRMRGHTVLEGVSLAVYPDEFYAIIGPNGGGKTTLLKVILGLLTPCRGEVRILGSTEAAMRRFLGYVPQFRTFDFDYPITVREMVLSGRLGHITRRPRRYDGKDLARTEEALETMRIADLADRQIRDLSGGEQQRTIIARALVGDPKVLLLDEPTVYVDAPTAAQFYEVLDRLRDRMAIVLVTHDIGVIPEHVTRVACLNRHLYTHDTNEIASDMLEAAYHCPVDLIAHGVPHRVFPEHSREE</sequence>
<dbReference type="GO" id="GO:0005524">
    <property type="term" value="F:ATP binding"/>
    <property type="evidence" value="ECO:0007669"/>
    <property type="project" value="UniProtKB-KW"/>
</dbReference>
<dbReference type="Pfam" id="PF00005">
    <property type="entry name" value="ABC_tran"/>
    <property type="match status" value="1"/>
</dbReference>
<evidence type="ECO:0000256" key="4">
    <source>
        <dbReference type="ARBA" id="ARBA00022840"/>
    </source>
</evidence>
<dbReference type="InterPro" id="IPR003593">
    <property type="entry name" value="AAA+_ATPase"/>
</dbReference>
<proteinExistence type="inferred from homology"/>
<dbReference type="Gene3D" id="3.40.50.300">
    <property type="entry name" value="P-loop containing nucleotide triphosphate hydrolases"/>
    <property type="match status" value="1"/>
</dbReference>
<organism evidence="6 7">
    <name type="scientific">Methanoculleus oceani</name>
    <dbReference type="NCBI Taxonomy" id="2184756"/>
    <lineage>
        <taxon>Archaea</taxon>
        <taxon>Methanobacteriati</taxon>
        <taxon>Methanobacteriota</taxon>
        <taxon>Stenosarchaea group</taxon>
        <taxon>Methanomicrobia</taxon>
        <taxon>Methanomicrobiales</taxon>
        <taxon>Methanomicrobiaceae</taxon>
        <taxon>Methanoculleus</taxon>
    </lineage>
</organism>
<evidence type="ECO:0000313" key="7">
    <source>
        <dbReference type="Proteomes" id="UP001523230"/>
    </source>
</evidence>
<accession>A0ABD4TE19</accession>
<evidence type="ECO:0000256" key="3">
    <source>
        <dbReference type="ARBA" id="ARBA00022741"/>
    </source>
</evidence>